<accession>F0ZWR8</accession>
<keyword evidence="3" id="KW-1185">Reference proteome</keyword>
<dbReference type="EMBL" id="GL871242">
    <property type="protein sequence ID" value="EGC31610.1"/>
    <property type="molecule type" value="Genomic_DNA"/>
</dbReference>
<sequence length="277" mass="32082">MDFGTILIQNPPSVATSKKKRSSAKNIDLQDVDSHIRNNNKSETKTTTSNSSNNSEKKKKKVEGKEEPVFFYKITSIVKEMKKKFENEENKNFNILDLSNQLNLCLSKCEQVIEVLTILKVIRIVGSYYFEWVGVNQNREFERLLNEVFFSEHNYVTGEKESILCENCMRYSSQTQDIKKDYSRYDIYNVTLQVLKLLLNAKKKNLPLALDTLCFNMYKCVPSNDKSTFNILKGSRYIKLSGVVLKVLKALGLVKYIDIYKNVDVYLWEGVTNTCCY</sequence>
<reference evidence="3" key="1">
    <citation type="journal article" date="2011" name="Genome Biol.">
        <title>Comparative genomics of the social amoebae Dictyostelium discoideum and Dictyostelium purpureum.</title>
        <authorList>
            <consortium name="US DOE Joint Genome Institute (JGI-PGF)"/>
            <person name="Sucgang R."/>
            <person name="Kuo A."/>
            <person name="Tian X."/>
            <person name="Salerno W."/>
            <person name="Parikh A."/>
            <person name="Feasley C.L."/>
            <person name="Dalin E."/>
            <person name="Tu H."/>
            <person name="Huang E."/>
            <person name="Barry K."/>
            <person name="Lindquist E."/>
            <person name="Shapiro H."/>
            <person name="Bruce D."/>
            <person name="Schmutz J."/>
            <person name="Salamov A."/>
            <person name="Fey P."/>
            <person name="Gaudet P."/>
            <person name="Anjard C."/>
            <person name="Babu M.M."/>
            <person name="Basu S."/>
            <person name="Bushmanova Y."/>
            <person name="van der Wel H."/>
            <person name="Katoh-Kurasawa M."/>
            <person name="Dinh C."/>
            <person name="Coutinho P.M."/>
            <person name="Saito T."/>
            <person name="Elias M."/>
            <person name="Schaap P."/>
            <person name="Kay R.R."/>
            <person name="Henrissat B."/>
            <person name="Eichinger L."/>
            <person name="Rivero F."/>
            <person name="Putnam N.H."/>
            <person name="West C.M."/>
            <person name="Loomis W.F."/>
            <person name="Chisholm R.L."/>
            <person name="Shaulsky G."/>
            <person name="Strassmann J.E."/>
            <person name="Queller D.C."/>
            <person name="Kuspa A."/>
            <person name="Grigoriev I.V."/>
        </authorList>
    </citation>
    <scope>NUCLEOTIDE SEQUENCE [LARGE SCALE GENOMIC DNA]</scope>
    <source>
        <strain evidence="3">QSDP1</strain>
    </source>
</reference>
<dbReference type="Proteomes" id="UP000001064">
    <property type="component" value="Unassembled WGS sequence"/>
</dbReference>
<feature type="region of interest" description="Disordered" evidence="1">
    <location>
        <begin position="1"/>
        <end position="62"/>
    </location>
</feature>
<protein>
    <submittedName>
        <fullName evidence="2">Uncharacterized protein</fullName>
    </submittedName>
</protein>
<dbReference type="KEGG" id="dpp:DICPUDRAFT_99161"/>
<dbReference type="FunCoup" id="F0ZWR8">
    <property type="interactions" value="937"/>
</dbReference>
<dbReference type="InParanoid" id="F0ZWR8"/>
<gene>
    <name evidence="2" type="ORF">DICPUDRAFT_99161</name>
</gene>
<feature type="compositionally biased region" description="Basic and acidic residues" evidence="1">
    <location>
        <begin position="32"/>
        <end position="44"/>
    </location>
</feature>
<evidence type="ECO:0000313" key="3">
    <source>
        <dbReference type="Proteomes" id="UP000001064"/>
    </source>
</evidence>
<organism evidence="2 3">
    <name type="scientific">Dictyostelium purpureum</name>
    <name type="common">Slime mold</name>
    <dbReference type="NCBI Taxonomy" id="5786"/>
    <lineage>
        <taxon>Eukaryota</taxon>
        <taxon>Amoebozoa</taxon>
        <taxon>Evosea</taxon>
        <taxon>Eumycetozoa</taxon>
        <taxon>Dictyostelia</taxon>
        <taxon>Dictyosteliales</taxon>
        <taxon>Dictyosteliaceae</taxon>
        <taxon>Dictyostelium</taxon>
    </lineage>
</organism>
<dbReference type="GeneID" id="10505609"/>
<feature type="compositionally biased region" description="Low complexity" evidence="1">
    <location>
        <begin position="45"/>
        <end position="54"/>
    </location>
</feature>
<evidence type="ECO:0000313" key="2">
    <source>
        <dbReference type="EMBL" id="EGC31610.1"/>
    </source>
</evidence>
<proteinExistence type="predicted"/>
<dbReference type="RefSeq" id="XP_003291868.1">
    <property type="nucleotide sequence ID" value="XM_003291820.1"/>
</dbReference>
<name>F0ZWR8_DICPU</name>
<feature type="compositionally biased region" description="Polar residues" evidence="1">
    <location>
        <begin position="7"/>
        <end position="16"/>
    </location>
</feature>
<dbReference type="VEuPathDB" id="AmoebaDB:DICPUDRAFT_99161"/>
<evidence type="ECO:0000256" key="1">
    <source>
        <dbReference type="SAM" id="MobiDB-lite"/>
    </source>
</evidence>
<dbReference type="AlphaFoldDB" id="F0ZWR8"/>